<feature type="compositionally biased region" description="Polar residues" evidence="3">
    <location>
        <begin position="686"/>
        <end position="695"/>
    </location>
</feature>
<evidence type="ECO:0000256" key="3">
    <source>
        <dbReference type="SAM" id="MobiDB-lite"/>
    </source>
</evidence>
<feature type="compositionally biased region" description="Polar residues" evidence="3">
    <location>
        <begin position="733"/>
        <end position="742"/>
    </location>
</feature>
<feature type="region of interest" description="Disordered" evidence="3">
    <location>
        <begin position="994"/>
        <end position="1026"/>
    </location>
</feature>
<dbReference type="Pfam" id="PF07727">
    <property type="entry name" value="RVT_2"/>
    <property type="match status" value="1"/>
</dbReference>
<gene>
    <name evidence="5" type="ORF">Tci_009513</name>
</gene>
<accession>A0A6L2JNS0</accession>
<dbReference type="Gene3D" id="3.30.420.10">
    <property type="entry name" value="Ribonuclease H-like superfamily/Ribonuclease H"/>
    <property type="match status" value="1"/>
</dbReference>
<sequence>MENIDRREDDDTTTMAANLASLPCQDAATMSKATPAMAANALLRRHAKMRLWMQAQLEQHALGSALGYKPIKLAIFFSSDITISLPSLLRRFSDMFHGYRLLNYMSDKELSTHHDRKHNFVENTLVYSPVEYFGLSWSEILWFIPCEKRILWVIRKKGYFELSRMKKKDTLGYPKKGYFGNPISLCLLSDVLGNKMHKAFPLLAIKFPLPEELPTASEDGSHCQKKRDATARKIALLSIFTKIQFRGISVVSHFITLQRLLSVLISLEDPDLSFQQVVIEFEDSYEVPANDLSTTPTNTTSGEAGYQKDKEESSKVAVWKFRAEGSETLEQTFTKLQVIVGQLQFMDVEVEQDDLNQKFLTSLASEWLMHTIVWRNKSDLDTMSLDDLYNHLKVYETEVQKKTKPNTQNMAFISSAKHSRGNDEINTASVYTTSSNVPTASANVATISISQETTCAYIASQSNGSQIKFEDINQTDKDDMEEMDNKWNMALLSMRADKFWKKTGNKISIQGSDVAGFDKSKVECFDYYKMCHFARECRAPRNQDRGRRDNYKQGSKAEEQAPKALMAIDGECIETLKKKLETLKQDKEVVDGKLVGLLTASKDLDNLIESQRPSPTVESSSEEDQNRNPSVSENVASPITPKPFVKFVKASDSQSMSKTDEKETIKKPPVEYAEQYRKPNKKPNVRGNQRNWNNLKSHQLGPDFVMKKKACFNYGDFNHLAYECRKMVKRGTNKSQNNTYKSPSYRPVVHRPNRSPMRSMRPNMNCACSNRTSFNKSAHSYTNRPFQRKSAVKSQYRAPWIPNVNRNFPPVNRKFSTVPRTKLMTKAIRTVAALGTWQGTYPNYLIMNHLIEDMCPLVKEDARLRERGQSKQEARFTWTFFLKTKDQTSGLLQKFITEIENLKDLKVKIIRCDNWGEFRNKELNDFCLQKGIKREFSNAKTSQQNGVAERRNRVLVNKAHNKTSYELFNGRTPAIGFLKPFGCHVMILNTLDNLESPSSQPQDACNTDAPESSGNSNPTATSTNPPADQLETLAVETPIPTVSSPVPTVCFTDSQDPSKESSGVEADVSNMETTITASPTPTLRIHRDYPKSQIIGLVDTPIQTRNKSKEEERIDYDEVFALVARIEAIRLFLAYASFMGFTVYQMDVKSAFLYGTIDEEVRNLKLQDEEGISSLPDTKLFENLTLMGYNISPNQKFTFQKGQFSYQSKFLIHTIMQCLSPKSTGFNEFSSNIATALVCLATNRTYNFSKMIFDGLVKNGEGPGTPTEPHHTPSQEAQPSSHTHISSPSIPTVTSVPTIPIPSATLSETTPIRQYTRRHRIAQSFVLSPAADEPASPLRDVSQGKACPTASGFIADQDRATIAKTSTLPYDSAQRVTSPAVDEGTQEVEINRLKERVKQLEVKKGVAATNSGDDTPIKGRSMDEGEAATERVSDDTEEMATVLTSMDAATVLASGIVDVPTSSGSIPTASTLAEGSVPTGSEEVPTASPVFALLLWLPHTEEEKERKSCNNESIAKYLEEYHQFSSELPMERRIELISDLIKRKGINLEQESAKKQKSSEEITKEAKSPKEVTEEKIKEMMQLVPIEEVYVEALQVKHPIIDWEVHTEGQRAYWKITRLGGGSASYQFFTDLLKHLDRDDLNQLWSLVKETLSKRPATTEWKLYDKCGVHQLTLKDKDIFMLVEKEYPLRKGLALVMISYKLQVENYSYMADDLIRKIYNIANSPR</sequence>
<feature type="region of interest" description="Disordered" evidence="3">
    <location>
        <begin position="606"/>
        <end position="695"/>
    </location>
</feature>
<dbReference type="GO" id="GO:0016787">
    <property type="term" value="F:hydrolase activity"/>
    <property type="evidence" value="ECO:0007669"/>
    <property type="project" value="UniProtKB-KW"/>
</dbReference>
<evidence type="ECO:0000259" key="4">
    <source>
        <dbReference type="PROSITE" id="PS50994"/>
    </source>
</evidence>
<feature type="compositionally biased region" description="Low complexity" evidence="3">
    <location>
        <begin position="1279"/>
        <end position="1292"/>
    </location>
</feature>
<dbReference type="PROSITE" id="PS50994">
    <property type="entry name" value="INTEGRASE"/>
    <property type="match status" value="1"/>
</dbReference>
<dbReference type="InterPro" id="IPR036397">
    <property type="entry name" value="RNaseH_sf"/>
</dbReference>
<evidence type="ECO:0000256" key="2">
    <source>
        <dbReference type="ARBA" id="ARBA00022801"/>
    </source>
</evidence>
<dbReference type="InterPro" id="IPR013103">
    <property type="entry name" value="RVT_2"/>
</dbReference>
<comment type="caution">
    <text evidence="5">The sequence shown here is derived from an EMBL/GenBank/DDBJ whole genome shotgun (WGS) entry which is preliminary data.</text>
</comment>
<feature type="compositionally biased region" description="Polar residues" evidence="3">
    <location>
        <begin position="608"/>
        <end position="619"/>
    </location>
</feature>
<dbReference type="GO" id="GO:0015074">
    <property type="term" value="P:DNA integration"/>
    <property type="evidence" value="ECO:0007669"/>
    <property type="project" value="InterPro"/>
</dbReference>
<name>A0A6L2JNS0_TANCI</name>
<keyword evidence="2" id="KW-0378">Hydrolase</keyword>
<dbReference type="Pfam" id="PF14223">
    <property type="entry name" value="Retrotran_gag_2"/>
    <property type="match status" value="1"/>
</dbReference>
<proteinExistence type="predicted"/>
<dbReference type="SUPFAM" id="SSF53098">
    <property type="entry name" value="Ribonuclease H-like"/>
    <property type="match status" value="1"/>
</dbReference>
<dbReference type="GO" id="GO:0046872">
    <property type="term" value="F:metal ion binding"/>
    <property type="evidence" value="ECO:0007669"/>
    <property type="project" value="UniProtKB-KW"/>
</dbReference>
<feature type="region of interest" description="Disordered" evidence="3">
    <location>
        <begin position="541"/>
        <end position="563"/>
    </location>
</feature>
<organism evidence="5">
    <name type="scientific">Tanacetum cinerariifolium</name>
    <name type="common">Dalmatian daisy</name>
    <name type="synonym">Chrysanthemum cinerariifolium</name>
    <dbReference type="NCBI Taxonomy" id="118510"/>
    <lineage>
        <taxon>Eukaryota</taxon>
        <taxon>Viridiplantae</taxon>
        <taxon>Streptophyta</taxon>
        <taxon>Embryophyta</taxon>
        <taxon>Tracheophyta</taxon>
        <taxon>Spermatophyta</taxon>
        <taxon>Magnoliopsida</taxon>
        <taxon>eudicotyledons</taxon>
        <taxon>Gunneridae</taxon>
        <taxon>Pentapetalae</taxon>
        <taxon>asterids</taxon>
        <taxon>campanulids</taxon>
        <taxon>Asterales</taxon>
        <taxon>Asteraceae</taxon>
        <taxon>Asteroideae</taxon>
        <taxon>Anthemideae</taxon>
        <taxon>Anthemidinae</taxon>
        <taxon>Tanacetum</taxon>
    </lineage>
</organism>
<reference evidence="5" key="1">
    <citation type="journal article" date="2019" name="Sci. Rep.">
        <title>Draft genome of Tanacetum cinerariifolium, the natural source of mosquito coil.</title>
        <authorList>
            <person name="Yamashiro T."/>
            <person name="Shiraishi A."/>
            <person name="Satake H."/>
            <person name="Nakayama K."/>
        </authorList>
    </citation>
    <scope>NUCLEOTIDE SEQUENCE</scope>
</reference>
<dbReference type="InterPro" id="IPR012337">
    <property type="entry name" value="RNaseH-like_sf"/>
</dbReference>
<dbReference type="GO" id="GO:0003676">
    <property type="term" value="F:nucleic acid binding"/>
    <property type="evidence" value="ECO:0007669"/>
    <property type="project" value="InterPro"/>
</dbReference>
<feature type="compositionally biased region" description="Basic and acidic residues" evidence="3">
    <location>
        <begin position="541"/>
        <end position="561"/>
    </location>
</feature>
<feature type="region of interest" description="Disordered" evidence="3">
    <location>
        <begin position="1408"/>
        <end position="1432"/>
    </location>
</feature>
<feature type="domain" description="Integrase catalytic" evidence="4">
    <location>
        <begin position="838"/>
        <end position="1009"/>
    </location>
</feature>
<feature type="region of interest" description="Disordered" evidence="3">
    <location>
        <begin position="733"/>
        <end position="762"/>
    </location>
</feature>
<feature type="compositionally biased region" description="Basic and acidic residues" evidence="3">
    <location>
        <begin position="1415"/>
        <end position="1432"/>
    </location>
</feature>
<dbReference type="PANTHER" id="PTHR42648">
    <property type="entry name" value="TRANSPOSASE, PUTATIVE-RELATED"/>
    <property type="match status" value="1"/>
</dbReference>
<evidence type="ECO:0000256" key="1">
    <source>
        <dbReference type="ARBA" id="ARBA00022723"/>
    </source>
</evidence>
<dbReference type="InterPro" id="IPR039537">
    <property type="entry name" value="Retrotran_Ty1/copia-like"/>
</dbReference>
<feature type="compositionally biased region" description="Polar residues" evidence="3">
    <location>
        <begin position="627"/>
        <end position="637"/>
    </location>
</feature>
<feature type="compositionally biased region" description="Basic and acidic residues" evidence="3">
    <location>
        <begin position="658"/>
        <end position="677"/>
    </location>
</feature>
<protein>
    <recommendedName>
        <fullName evidence="4">Integrase catalytic domain-containing protein</fullName>
    </recommendedName>
</protein>
<dbReference type="InterPro" id="IPR001584">
    <property type="entry name" value="Integrase_cat-core"/>
</dbReference>
<dbReference type="EMBL" id="BKCJ010000941">
    <property type="protein sequence ID" value="GEU37535.1"/>
    <property type="molecule type" value="Genomic_DNA"/>
</dbReference>
<evidence type="ECO:0000313" key="5">
    <source>
        <dbReference type="EMBL" id="GEU37535.1"/>
    </source>
</evidence>
<feature type="region of interest" description="Disordered" evidence="3">
    <location>
        <begin position="1259"/>
        <end position="1292"/>
    </location>
</feature>
<dbReference type="PANTHER" id="PTHR42648:SF32">
    <property type="entry name" value="RIBONUCLEASE H-LIKE DOMAIN, GAG-PRE-INTEGRASE DOMAIN PROTEIN-RELATED"/>
    <property type="match status" value="1"/>
</dbReference>
<keyword evidence="1" id="KW-0479">Metal-binding</keyword>